<evidence type="ECO:0000256" key="7">
    <source>
        <dbReference type="ARBA" id="ARBA00022833"/>
    </source>
</evidence>
<comment type="subcellular location">
    <subcellularLocation>
        <location evidence="1">Cytoplasm</location>
        <location evidence="1">Cytoplasmic ribonucleoprotein granule</location>
    </subcellularLocation>
</comment>
<evidence type="ECO:0000256" key="4">
    <source>
        <dbReference type="ARBA" id="ARBA00022723"/>
    </source>
</evidence>
<feature type="domain" description="3CxxC-type" evidence="13">
    <location>
        <begin position="278"/>
        <end position="363"/>
    </location>
</feature>
<keyword evidence="5" id="KW-0863">Zinc-finger</keyword>
<dbReference type="Pfam" id="PF13695">
    <property type="entry name" value="Zn_ribbon_3CxxC"/>
    <property type="match status" value="1"/>
</dbReference>
<organism evidence="14 15">
    <name type="scientific">Heterocephalus glaber</name>
    <name type="common">Naked mole rat</name>
    <dbReference type="NCBI Taxonomy" id="10181"/>
    <lineage>
        <taxon>Eukaryota</taxon>
        <taxon>Metazoa</taxon>
        <taxon>Chordata</taxon>
        <taxon>Craniata</taxon>
        <taxon>Vertebrata</taxon>
        <taxon>Euteleostomi</taxon>
        <taxon>Mammalia</taxon>
        <taxon>Eutheria</taxon>
        <taxon>Euarchontoglires</taxon>
        <taxon>Glires</taxon>
        <taxon>Rodentia</taxon>
        <taxon>Hystricomorpha</taxon>
        <taxon>Bathyergidae</taxon>
        <taxon>Heterocephalus</taxon>
    </lineage>
</organism>
<keyword evidence="6" id="KW-0221">Differentiation</keyword>
<evidence type="ECO:0000256" key="5">
    <source>
        <dbReference type="ARBA" id="ARBA00022771"/>
    </source>
</evidence>
<keyword evidence="14" id="KW-1185">Reference proteome</keyword>
<dbReference type="GO" id="GO:0048477">
    <property type="term" value="P:oogenesis"/>
    <property type="evidence" value="ECO:0007669"/>
    <property type="project" value="UniProtKB-KW"/>
</dbReference>
<sequence>MAAVGDEVLGAIMYPACAPYSYPFPYPPAAKGAEGWRLRSGGHPPASSSSAAGAASSFPGHGQLTAAEYFDSYQRAQLLALLSHASPSFGPRPRKPTCRDVGVQVNPRRDASVQCALGRQTLPRRAREPGTPAAPGAASPEQGSSPAGAPRPARFPRSLAVYSPVVSRCLTAFQEEAPGGARGPGAPEEGEGMGTGAARKESPPPRAREEAQEEDGARPPSQEARADEADQQLTPRSPEQLPAVGRAGDAGDAAATREKSPPSAEPGKERLRFQFLEQKYGYYHCKDCNIRWESAYVWCVQGTNKVYFKQFCRTCQKSYNPYRVEDITCQSCKRTRCSCPVRIRHVDPKRPHRQDLCGRCKGKRLSCDSTFSFKYII</sequence>
<feature type="region of interest" description="Disordered" evidence="12">
    <location>
        <begin position="111"/>
        <end position="152"/>
    </location>
</feature>
<dbReference type="SMART" id="SM01328">
    <property type="entry name" value="zf-3CxxC"/>
    <property type="match status" value="1"/>
</dbReference>
<comment type="similarity">
    <text evidence="10">Belongs to the ZAR1 family.</text>
</comment>
<dbReference type="KEGG" id="hgl:101698857"/>
<dbReference type="GO" id="GO:0006412">
    <property type="term" value="P:translation"/>
    <property type="evidence" value="ECO:0007669"/>
    <property type="project" value="TreeGrafter"/>
</dbReference>
<accession>A0AAX6PE01</accession>
<dbReference type="InterPro" id="IPR026775">
    <property type="entry name" value="Zar1"/>
</dbReference>
<dbReference type="RefSeq" id="XP_004849903.1">
    <property type="nucleotide sequence ID" value="XM_004849846.2"/>
</dbReference>
<keyword evidence="2" id="KW-0217">Developmental protein</keyword>
<dbReference type="PANTHER" id="PTHR31054:SF6">
    <property type="entry name" value="ZYGOTE ARREST PROTEIN 1"/>
    <property type="match status" value="1"/>
</dbReference>
<evidence type="ECO:0000256" key="6">
    <source>
        <dbReference type="ARBA" id="ARBA00022782"/>
    </source>
</evidence>
<evidence type="ECO:0000256" key="8">
    <source>
        <dbReference type="ARBA" id="ARBA00022884"/>
    </source>
</evidence>
<evidence type="ECO:0000256" key="1">
    <source>
        <dbReference type="ARBA" id="ARBA00004331"/>
    </source>
</evidence>
<keyword evidence="9" id="KW-0896">Oogenesis</keyword>
<feature type="compositionally biased region" description="Basic and acidic residues" evidence="12">
    <location>
        <begin position="255"/>
        <end position="269"/>
    </location>
</feature>
<evidence type="ECO:0000313" key="14">
    <source>
        <dbReference type="Proteomes" id="UP000694906"/>
    </source>
</evidence>
<reference evidence="15" key="1">
    <citation type="submission" date="2025-08" db="UniProtKB">
        <authorList>
            <consortium name="RefSeq"/>
        </authorList>
    </citation>
    <scope>IDENTIFICATION</scope>
</reference>
<feature type="region of interest" description="Disordered" evidence="12">
    <location>
        <begin position="176"/>
        <end position="269"/>
    </location>
</feature>
<feature type="compositionally biased region" description="Basic and acidic residues" evidence="12">
    <location>
        <begin position="198"/>
        <end position="210"/>
    </location>
</feature>
<keyword evidence="8" id="KW-0694">RNA-binding</keyword>
<feature type="region of interest" description="Disordered" evidence="12">
    <location>
        <begin position="37"/>
        <end position="57"/>
    </location>
</feature>
<keyword evidence="7" id="KW-0862">Zinc</keyword>
<gene>
    <name evidence="15" type="primary">Zar1</name>
</gene>
<evidence type="ECO:0000256" key="10">
    <source>
        <dbReference type="ARBA" id="ARBA00034699"/>
    </source>
</evidence>
<proteinExistence type="inferred from homology"/>
<name>A0AAX6PE01_HETGA</name>
<keyword evidence="3" id="KW-0963">Cytoplasm</keyword>
<dbReference type="GO" id="GO:0003729">
    <property type="term" value="F:mRNA binding"/>
    <property type="evidence" value="ECO:0007669"/>
    <property type="project" value="UniProtKB-ARBA"/>
</dbReference>
<dbReference type="GO" id="GO:0008270">
    <property type="term" value="F:zinc ion binding"/>
    <property type="evidence" value="ECO:0007669"/>
    <property type="project" value="UniProtKB-KW"/>
</dbReference>
<evidence type="ECO:0000256" key="2">
    <source>
        <dbReference type="ARBA" id="ARBA00022473"/>
    </source>
</evidence>
<evidence type="ECO:0000259" key="13">
    <source>
        <dbReference type="SMART" id="SM01328"/>
    </source>
</evidence>
<evidence type="ECO:0000256" key="12">
    <source>
        <dbReference type="SAM" id="MobiDB-lite"/>
    </source>
</evidence>
<dbReference type="Proteomes" id="UP000694906">
    <property type="component" value="Unplaced"/>
</dbReference>
<dbReference type="InterPro" id="IPR027377">
    <property type="entry name" value="ZAR1/RTP1-5-like_Znf-3CxxC"/>
</dbReference>
<dbReference type="GeneID" id="101698857"/>
<dbReference type="GO" id="GO:0036464">
    <property type="term" value="C:cytoplasmic ribonucleoprotein granule"/>
    <property type="evidence" value="ECO:0007669"/>
    <property type="project" value="UniProtKB-SubCell"/>
</dbReference>
<evidence type="ECO:0000256" key="11">
    <source>
        <dbReference type="ARBA" id="ARBA00034786"/>
    </source>
</evidence>
<comment type="subunit">
    <text evidence="11">Interacts with YBX2.</text>
</comment>
<feature type="compositionally biased region" description="Low complexity" evidence="12">
    <location>
        <begin position="41"/>
        <end position="57"/>
    </location>
</feature>
<evidence type="ECO:0000313" key="15">
    <source>
        <dbReference type="RefSeq" id="XP_004849903.1"/>
    </source>
</evidence>
<dbReference type="PANTHER" id="PTHR31054">
    <property type="entry name" value="ZYGOTE ARREST PROTEIN 1-LIKE ISOFORM X1"/>
    <property type="match status" value="1"/>
</dbReference>
<feature type="compositionally biased region" description="Low complexity" evidence="12">
    <location>
        <begin position="129"/>
        <end position="152"/>
    </location>
</feature>
<dbReference type="AlphaFoldDB" id="A0AAX6PE01"/>
<evidence type="ECO:0000256" key="9">
    <source>
        <dbReference type="ARBA" id="ARBA00022943"/>
    </source>
</evidence>
<protein>
    <submittedName>
        <fullName evidence="15">Zygote arrest protein 1 isoform X1</fullName>
    </submittedName>
</protein>
<feature type="compositionally biased region" description="Low complexity" evidence="12">
    <location>
        <begin position="176"/>
        <end position="187"/>
    </location>
</feature>
<evidence type="ECO:0000256" key="3">
    <source>
        <dbReference type="ARBA" id="ARBA00022490"/>
    </source>
</evidence>
<keyword evidence="4" id="KW-0479">Metal-binding</keyword>
<dbReference type="GO" id="GO:0017148">
    <property type="term" value="P:negative regulation of translation"/>
    <property type="evidence" value="ECO:0007669"/>
    <property type="project" value="UniProtKB-ARBA"/>
</dbReference>
<dbReference type="CTD" id="326340"/>